<dbReference type="RefSeq" id="XP_019639146.1">
    <property type="nucleotide sequence ID" value="XM_019783587.1"/>
</dbReference>
<dbReference type="PANTHER" id="PTHR24251">
    <property type="entry name" value="OVOCHYMASE-RELATED"/>
    <property type="match status" value="1"/>
</dbReference>
<dbReference type="Pfam" id="PF00059">
    <property type="entry name" value="Lectin_C"/>
    <property type="match status" value="1"/>
</dbReference>
<dbReference type="FunFam" id="2.60.120.290:FF:000076">
    <property type="entry name" value="Complement C1r subcomponent like"/>
    <property type="match status" value="1"/>
</dbReference>
<dbReference type="SMART" id="SM00706">
    <property type="entry name" value="TECPR"/>
    <property type="match status" value="2"/>
</dbReference>
<dbReference type="Proteomes" id="UP000515135">
    <property type="component" value="Unplaced"/>
</dbReference>
<feature type="disulfide bond" evidence="4">
    <location>
        <begin position="764"/>
        <end position="779"/>
    </location>
</feature>
<dbReference type="SUPFAM" id="SSF49785">
    <property type="entry name" value="Galactose-binding domain-like"/>
    <property type="match status" value="1"/>
</dbReference>
<dbReference type="PROSITE" id="PS01180">
    <property type="entry name" value="CUB"/>
    <property type="match status" value="3"/>
</dbReference>
<accession>A0A6P5ABI2</accession>
<dbReference type="Gene3D" id="3.10.100.10">
    <property type="entry name" value="Mannose-Binding Protein A, subunit A"/>
    <property type="match status" value="1"/>
</dbReference>
<protein>
    <submittedName>
        <fullName evidence="9">Uncharacterized protein LOC109481108</fullName>
    </submittedName>
</protein>
<evidence type="ECO:0000256" key="3">
    <source>
        <dbReference type="ARBA" id="ARBA00023157"/>
    </source>
</evidence>
<dbReference type="FunFam" id="3.10.100.10:FF:000202">
    <property type="entry name" value="Uncharacterized protein"/>
    <property type="match status" value="1"/>
</dbReference>
<dbReference type="SUPFAM" id="SSF57424">
    <property type="entry name" value="LDL receptor-like module"/>
    <property type="match status" value="4"/>
</dbReference>
<dbReference type="Pfam" id="PF00431">
    <property type="entry name" value="CUB"/>
    <property type="match status" value="4"/>
</dbReference>
<dbReference type="CDD" id="cd00112">
    <property type="entry name" value="LDLa"/>
    <property type="match status" value="3"/>
</dbReference>
<dbReference type="SUPFAM" id="SSF57535">
    <property type="entry name" value="Complement control module/SCR domain"/>
    <property type="match status" value="1"/>
</dbReference>
<keyword evidence="3 4" id="KW-1015">Disulfide bond</keyword>
<dbReference type="OrthoDB" id="9991628at2759"/>
<sequence length="1343" mass="150363">MTPVTFSLEEDYDWLDVYMGDIDDATLLGSYTGQNIPEEVIVTYEIAQLVFSTDESNTDDGFKIHFEAFDLMDSQCPDPGVPDNGYRTGDDFAVGSVVSFGCNDGYVLFGQERLTCIWILVADPGKVVVTNFSQFDIEFESRCRYDYLRIQDMPYMNLQGFQRIHHLSGDTGTFSSMNYPHYPYRNHVYQQWNIIVDTRKAVKLIFLDFDVDFDPECSKDYVLAEDPFDQIHYTWCGTCVPPPQTSAAHILYVMLVTDFVIRRTGFSARYEAVDKGKTAGTHWQAVHIGLVTNFLFNFEKTPRGYNWIHEIDQIHSGKNVLWVIGTQDSYIYGDTIVRKVKYDWESIDGCKRSISVGRAGVWAVDSSGEVYHRAGTFLNETSRGEGWVRVPGVALQQVDVGDGIVWGVDFDNRVFAKLLPAPTDRATCQVGLKGHSACYATLQGFAACPEKRRRMCNGDVGCYSPIRVCDGERNCGADTEDERDCLDSCIFHAKRDEFLTRELVQCRDLKGCVKITNVCDGKKDCSDGSDEIRCDEVCESIGYWPCRSSLPPFPKCISRQERCDRHANCRDFSDEMDCGLARPCEGRWEWKCPGENTCLPDMFVCNTVLECSNGEDEKHCDGVLHDYLCSTGECSSSFFFCDDSTLFGCSNWEDEQGCGDFSLYICCPGITCEETHKCGGPLWIDCDGLPDCLDFTDETNCASTKCVDTQITSSDFKRISISQYCDGNDDCRTGIDENPRKCAMFTDRLSCISSNRFISRSSICDGIPDCVDASDEDACIGKGACLLPLSLLLEEYSIEEGTGTSHVIRSSHGLTPARWAVEGLDDWLQITLEDTVQLTGIVISGSRPSQTLTFSLEYGVWADCLTAYTEGDGVKIFQARSNGVEQAEHYLAVPVQARVVRLTPQSLMDTTILEVGLLGCLIKEHPEKGISCGKGWTMFEEHCYQKFASPLVWWAAERYCQALGGHLVAVNSLQENEFLRDNVGNGWIGMKLAASLIKEDRQSIVNFTWSDGSPAGEAFQEQGISFDVFQEYIWRLNDPFCAFLEKHGPWSLHPCSLIEKEYICEKDPSSYRSDGCDTTANYNYTDLQHGETDRNELNMYLPDMTVCDDCMASKPACGNIRCGSPDQYRCGLIYSPGYPTAFPSSVICLWIIDGPPGSFVTLLLLDVDLPGYSSGACTSRVLQVRDRFLTVDWNTIHGLCRGEGAQRRYVSSSNDMQLAMLATSNDADFGDSRGFMATFNISTFSASRQVQNLPDDAGLYDIYRDRTFVWTDGTPVTYMDWSPMDIRTGFPQPDGAKINFCVAIVMKNVWGTDQWYDVACDDRATRSYICKQAAKRVTGSGNN</sequence>
<dbReference type="CDD" id="cd00037">
    <property type="entry name" value="CLECT"/>
    <property type="match status" value="1"/>
</dbReference>
<dbReference type="InterPro" id="IPR035914">
    <property type="entry name" value="Sperma_CUB_dom_sf"/>
</dbReference>
<dbReference type="PRINTS" id="PR00261">
    <property type="entry name" value="LDLRECEPTOR"/>
</dbReference>
<dbReference type="PROSITE" id="PS50022">
    <property type="entry name" value="FA58C_3"/>
    <property type="match status" value="1"/>
</dbReference>
<dbReference type="KEGG" id="bbel:109481108"/>
<dbReference type="PROSITE" id="PS50068">
    <property type="entry name" value="LDLRA_2"/>
    <property type="match status" value="5"/>
</dbReference>
<comment type="caution">
    <text evidence="4">Lacks conserved residue(s) required for the propagation of feature annotation.</text>
</comment>
<evidence type="ECO:0000259" key="6">
    <source>
        <dbReference type="PROSITE" id="PS50022"/>
    </source>
</evidence>
<evidence type="ECO:0000256" key="4">
    <source>
        <dbReference type="PROSITE-ProRule" id="PRU00124"/>
    </source>
</evidence>
<feature type="domain" description="C-type lectin" evidence="7">
    <location>
        <begin position="939"/>
        <end position="1056"/>
    </location>
</feature>
<dbReference type="Gene3D" id="2.60.120.290">
    <property type="entry name" value="Spermadhesin, CUB domain"/>
    <property type="match status" value="3"/>
</dbReference>
<feature type="domain" description="CUB" evidence="5">
    <location>
        <begin position="1122"/>
        <end position="1242"/>
    </location>
</feature>
<organism evidence="8 9">
    <name type="scientific">Branchiostoma belcheri</name>
    <name type="common">Amphioxus</name>
    <dbReference type="NCBI Taxonomy" id="7741"/>
    <lineage>
        <taxon>Eukaryota</taxon>
        <taxon>Metazoa</taxon>
        <taxon>Chordata</taxon>
        <taxon>Cephalochordata</taxon>
        <taxon>Leptocardii</taxon>
        <taxon>Amphioxiformes</taxon>
        <taxon>Branchiostomatidae</taxon>
        <taxon>Branchiostoma</taxon>
    </lineage>
</organism>
<dbReference type="InterPro" id="IPR006624">
    <property type="entry name" value="Beta-propeller_rpt_TECPR"/>
</dbReference>
<dbReference type="Pfam" id="PF19193">
    <property type="entry name" value="Tectonin"/>
    <property type="match status" value="1"/>
</dbReference>
<dbReference type="Pfam" id="PF00057">
    <property type="entry name" value="Ldl_recept_a"/>
    <property type="match status" value="1"/>
</dbReference>
<dbReference type="SUPFAM" id="SSF56436">
    <property type="entry name" value="C-type lectin-like"/>
    <property type="match status" value="2"/>
</dbReference>
<evidence type="ECO:0000259" key="7">
    <source>
        <dbReference type="PROSITE" id="PS50041"/>
    </source>
</evidence>
<dbReference type="InterPro" id="IPR036055">
    <property type="entry name" value="LDL_receptor-like_sf"/>
</dbReference>
<dbReference type="CDD" id="cd00041">
    <property type="entry name" value="CUB"/>
    <property type="match status" value="3"/>
</dbReference>
<dbReference type="GeneID" id="109481108"/>
<dbReference type="InterPro" id="IPR016187">
    <property type="entry name" value="CTDL_fold"/>
</dbReference>
<dbReference type="PANTHER" id="PTHR24251:SF37">
    <property type="entry name" value="CUB DOMAIN-CONTAINING PROTEIN"/>
    <property type="match status" value="1"/>
</dbReference>
<feature type="domain" description="CUB" evidence="5">
    <location>
        <begin position="1"/>
        <end position="69"/>
    </location>
</feature>
<dbReference type="InterPro" id="IPR000421">
    <property type="entry name" value="FA58C"/>
</dbReference>
<evidence type="ECO:0000313" key="9">
    <source>
        <dbReference type="RefSeq" id="XP_019639146.1"/>
    </source>
</evidence>
<evidence type="ECO:0000313" key="8">
    <source>
        <dbReference type="Proteomes" id="UP000515135"/>
    </source>
</evidence>
<keyword evidence="1" id="KW-0732">Signal</keyword>
<evidence type="ECO:0000259" key="5">
    <source>
        <dbReference type="PROSITE" id="PS01180"/>
    </source>
</evidence>
<feature type="disulfide bond" evidence="4">
    <location>
        <begin position="605"/>
        <end position="620"/>
    </location>
</feature>
<feature type="domain" description="C-type lectin" evidence="7">
    <location>
        <begin position="1258"/>
        <end position="1323"/>
    </location>
</feature>
<dbReference type="CDD" id="cd00033">
    <property type="entry name" value="CCP"/>
    <property type="match status" value="1"/>
</dbReference>
<dbReference type="InterPro" id="IPR016186">
    <property type="entry name" value="C-type_lectin-like/link_sf"/>
</dbReference>
<dbReference type="InterPro" id="IPR035976">
    <property type="entry name" value="Sushi/SCR/CCP_sf"/>
</dbReference>
<dbReference type="FunFam" id="2.60.120.290:FF:000070">
    <property type="entry name" value="Suppression of tumorigenicity 14b"/>
    <property type="match status" value="1"/>
</dbReference>
<keyword evidence="8" id="KW-1185">Reference proteome</keyword>
<dbReference type="InterPro" id="IPR008979">
    <property type="entry name" value="Galactose-bd-like_sf"/>
</dbReference>
<evidence type="ECO:0000256" key="2">
    <source>
        <dbReference type="ARBA" id="ARBA00022737"/>
    </source>
</evidence>
<keyword evidence="2" id="KW-0677">Repeat</keyword>
<proteinExistence type="predicted"/>
<dbReference type="PROSITE" id="PS01209">
    <property type="entry name" value="LDLRA_1"/>
    <property type="match status" value="1"/>
</dbReference>
<feature type="disulfide bond" evidence="4">
    <location>
        <begin position="563"/>
        <end position="578"/>
    </location>
</feature>
<feature type="disulfide bond" evidence="4">
    <location>
        <begin position="519"/>
        <end position="534"/>
    </location>
</feature>
<evidence type="ECO:0000256" key="1">
    <source>
        <dbReference type="ARBA" id="ARBA00022729"/>
    </source>
</evidence>
<feature type="domain" description="CUB" evidence="5">
    <location>
        <begin position="143"/>
        <end position="273"/>
    </location>
</feature>
<feature type="domain" description="F5/8 type C" evidence="6">
    <location>
        <begin position="774"/>
        <end position="920"/>
    </location>
</feature>
<dbReference type="InterPro" id="IPR023415">
    <property type="entry name" value="LDLR_class-A_CS"/>
</dbReference>
<dbReference type="InterPro" id="IPR001304">
    <property type="entry name" value="C-type_lectin-like"/>
</dbReference>
<dbReference type="SMART" id="SM00192">
    <property type="entry name" value="LDLa"/>
    <property type="match status" value="8"/>
</dbReference>
<dbReference type="Gene3D" id="2.10.70.10">
    <property type="entry name" value="Complement Module, domain 1"/>
    <property type="match status" value="1"/>
</dbReference>
<dbReference type="InterPro" id="IPR000859">
    <property type="entry name" value="CUB_dom"/>
</dbReference>
<dbReference type="SMART" id="SM00032">
    <property type="entry name" value="CCP"/>
    <property type="match status" value="1"/>
</dbReference>
<dbReference type="SMART" id="SM00042">
    <property type="entry name" value="CUB"/>
    <property type="match status" value="2"/>
</dbReference>
<dbReference type="InterPro" id="IPR000436">
    <property type="entry name" value="Sushi_SCR_CCP_dom"/>
</dbReference>
<dbReference type="SUPFAM" id="SSF49854">
    <property type="entry name" value="Spermadhesin, CUB domain"/>
    <property type="match status" value="4"/>
</dbReference>
<dbReference type="Gene3D" id="2.60.120.260">
    <property type="entry name" value="Galactose-binding domain-like"/>
    <property type="match status" value="1"/>
</dbReference>
<dbReference type="PROSITE" id="PS50041">
    <property type="entry name" value="C_TYPE_LECTIN_2"/>
    <property type="match status" value="2"/>
</dbReference>
<reference evidence="9" key="1">
    <citation type="submission" date="2025-08" db="UniProtKB">
        <authorList>
            <consortium name="RefSeq"/>
        </authorList>
    </citation>
    <scope>IDENTIFICATION</scope>
    <source>
        <tissue evidence="9">Gonad</tissue>
    </source>
</reference>
<name>A0A6P5ABI2_BRABE</name>
<gene>
    <name evidence="9" type="primary">LOC109481108</name>
</gene>
<dbReference type="Gene3D" id="4.10.400.10">
    <property type="entry name" value="Low-density Lipoprotein Receptor"/>
    <property type="match status" value="4"/>
</dbReference>
<dbReference type="InterPro" id="IPR002172">
    <property type="entry name" value="LDrepeatLR_classA_rpt"/>
</dbReference>
<dbReference type="SMART" id="SM00034">
    <property type="entry name" value="CLECT"/>
    <property type="match status" value="2"/>
</dbReference>